<dbReference type="SUPFAM" id="SSF56317">
    <property type="entry name" value="Carbon-nitrogen hydrolase"/>
    <property type="match status" value="1"/>
</dbReference>
<dbReference type="FunFam" id="3.60.110.10:FF:000004">
    <property type="entry name" value="Carbon-nitrogen hydrolase"/>
    <property type="match status" value="1"/>
</dbReference>
<dbReference type="InterPro" id="IPR036526">
    <property type="entry name" value="C-N_Hydrolase_sf"/>
</dbReference>
<dbReference type="EC" id="3.5.1.3" evidence="3"/>
<reference evidence="7 8" key="1">
    <citation type="submission" date="2019-08" db="EMBL/GenBank/DDBJ databases">
        <title>Genome of Aequorivita antarctica SW49 (type strain).</title>
        <authorList>
            <person name="Bowman J.P."/>
        </authorList>
    </citation>
    <scope>NUCLEOTIDE SEQUENCE [LARGE SCALE GENOMIC DNA]</scope>
    <source>
        <strain evidence="7 8">SW49</strain>
    </source>
</reference>
<evidence type="ECO:0000256" key="3">
    <source>
        <dbReference type="ARBA" id="ARBA00039118"/>
    </source>
</evidence>
<evidence type="ECO:0000313" key="8">
    <source>
        <dbReference type="Proteomes" id="UP000321497"/>
    </source>
</evidence>
<comment type="similarity">
    <text evidence="1">Belongs to the carbon-nitrogen hydrolase superfamily. NIT1/NIT2 family.</text>
</comment>
<dbReference type="Pfam" id="PF00795">
    <property type="entry name" value="CN_hydrolase"/>
    <property type="match status" value="1"/>
</dbReference>
<organism evidence="7 8">
    <name type="scientific">Aequorivita antarctica</name>
    <dbReference type="NCBI Taxonomy" id="153266"/>
    <lineage>
        <taxon>Bacteria</taxon>
        <taxon>Pseudomonadati</taxon>
        <taxon>Bacteroidota</taxon>
        <taxon>Flavobacteriia</taxon>
        <taxon>Flavobacteriales</taxon>
        <taxon>Flavobacteriaceae</taxon>
        <taxon>Aequorivita</taxon>
    </lineage>
</organism>
<evidence type="ECO:0000259" key="6">
    <source>
        <dbReference type="PROSITE" id="PS50263"/>
    </source>
</evidence>
<feature type="domain" description="CN hydrolase" evidence="6">
    <location>
        <begin position="5"/>
        <end position="242"/>
    </location>
</feature>
<dbReference type="PANTHER" id="PTHR47799">
    <property type="entry name" value="OMEGA-AMIDASE YAFV"/>
    <property type="match status" value="1"/>
</dbReference>
<evidence type="ECO:0000256" key="2">
    <source>
        <dbReference type="ARBA" id="ARBA00022801"/>
    </source>
</evidence>
<dbReference type="GO" id="GO:0050152">
    <property type="term" value="F:omega-amidase activity"/>
    <property type="evidence" value="ECO:0007669"/>
    <property type="project" value="UniProtKB-EC"/>
</dbReference>
<dbReference type="InterPro" id="IPR052737">
    <property type="entry name" value="Omega-amidase_YafV"/>
</dbReference>
<sequence length="259" mass="30177">MNERLKITIIQSELHWENAEANRAMFSEKIQNIEGETDLIILPEMFSTGFSMNAEKLAEPNDGETLNWMVSEAQKKNCAITGSVIISENGNYYNRLFFIFPDGNYKKYDKKHTFTLAKENETYKAGTKRLIVDYKGWKLCPLVCYDLRFPVWARNTEDYDVLIYVANWPKTRIVAWDTLLRARAIENMAYCIGVNRIGLDGNDHEYIGHSTVYDVLGKQMSITSFEKEFTETVILEKKHIENNRKHLQFLKDRDAFTLT</sequence>
<dbReference type="EMBL" id="VORT01000003">
    <property type="protein sequence ID" value="TXD73999.1"/>
    <property type="molecule type" value="Genomic_DNA"/>
</dbReference>
<dbReference type="OrthoDB" id="9811121at2"/>
<dbReference type="Proteomes" id="UP000321497">
    <property type="component" value="Unassembled WGS sequence"/>
</dbReference>
<dbReference type="AlphaFoldDB" id="A0A5C6Z364"/>
<dbReference type="Gene3D" id="3.60.110.10">
    <property type="entry name" value="Carbon-nitrogen hydrolase"/>
    <property type="match status" value="1"/>
</dbReference>
<keyword evidence="2 7" id="KW-0378">Hydrolase</keyword>
<evidence type="ECO:0000256" key="1">
    <source>
        <dbReference type="ARBA" id="ARBA00010613"/>
    </source>
</evidence>
<comment type="caution">
    <text evidence="7">The sequence shown here is derived from an EMBL/GenBank/DDBJ whole genome shotgun (WGS) entry which is preliminary data.</text>
</comment>
<dbReference type="PANTHER" id="PTHR47799:SF1">
    <property type="entry name" value="OMEGA-AMIDASE YAFV"/>
    <property type="match status" value="1"/>
</dbReference>
<comment type="catalytic activity">
    <reaction evidence="4">
        <text>a monoamide of a dicarboxylate + H2O = a dicarboxylate + NH4(+)</text>
        <dbReference type="Rhea" id="RHEA:11716"/>
        <dbReference type="ChEBI" id="CHEBI:15377"/>
        <dbReference type="ChEBI" id="CHEBI:28938"/>
        <dbReference type="ChEBI" id="CHEBI:28965"/>
        <dbReference type="ChEBI" id="CHEBI:77450"/>
        <dbReference type="EC" id="3.5.1.3"/>
    </reaction>
</comment>
<evidence type="ECO:0000256" key="5">
    <source>
        <dbReference type="ARBA" id="ARBA00072139"/>
    </source>
</evidence>
<protein>
    <recommendedName>
        <fullName evidence="5">Omega-amidase YafV</fullName>
        <ecNumber evidence="3">3.5.1.3</ecNumber>
    </recommendedName>
</protein>
<dbReference type="InterPro" id="IPR003010">
    <property type="entry name" value="C-N_Hydrolase"/>
</dbReference>
<dbReference type="NCBIfam" id="NF007757">
    <property type="entry name" value="PRK10438.1"/>
    <property type="match status" value="1"/>
</dbReference>
<accession>A0A5C6Z364</accession>
<gene>
    <name evidence="7" type="ORF">ESU54_05875</name>
</gene>
<name>A0A5C6Z364_9FLAO</name>
<dbReference type="GO" id="GO:0106008">
    <property type="term" value="F:2-oxoglutaramate amidase activity"/>
    <property type="evidence" value="ECO:0007669"/>
    <property type="project" value="TreeGrafter"/>
</dbReference>
<evidence type="ECO:0000313" key="7">
    <source>
        <dbReference type="EMBL" id="TXD73999.1"/>
    </source>
</evidence>
<keyword evidence="8" id="KW-1185">Reference proteome</keyword>
<dbReference type="CDD" id="cd07575">
    <property type="entry name" value="Xc-1258_like"/>
    <property type="match status" value="1"/>
</dbReference>
<evidence type="ECO:0000256" key="4">
    <source>
        <dbReference type="ARBA" id="ARBA00052904"/>
    </source>
</evidence>
<proteinExistence type="inferred from homology"/>
<dbReference type="PROSITE" id="PS50263">
    <property type="entry name" value="CN_HYDROLASE"/>
    <property type="match status" value="1"/>
</dbReference>
<dbReference type="RefSeq" id="WP_111843376.1">
    <property type="nucleotide sequence ID" value="NZ_UEGI01000002.1"/>
</dbReference>